<dbReference type="InterPro" id="IPR007835">
    <property type="entry name" value="MOFRL"/>
</dbReference>
<dbReference type="Proteomes" id="UP000317178">
    <property type="component" value="Chromosome"/>
</dbReference>
<dbReference type="AlphaFoldDB" id="A0A518CK21"/>
<sequence>MKTGSALREDALAIWEAGVAAVDSARLVRGNLECTTDKLAIAGEEFSLAEVDRVIVVGTGKAGAGMAGAVEECLEPILGDRLSGWVNVPADCVRPLKRIHLYAARPAGVNEPTEEGVAGAQEILKRVRSATERDLVLVLISGGGSALLPAPVSGISLADKQDVTRFLASAGAPIEELNQVRRTLSEIKGGGLARAAKRAKTIVSLIISDVIGDPLDVIASGPTVETYDSSQQALTILEKRTSSERHPPSAVINWLRVSDQQHVSDDPFPSQVRNVLIGTNQVALQAAEQEATARGYRVISAGSKNAGEASEMGVSMMQELFRQRDANAGDNNPVCYLSGGEPTVTLKPSKEPSEEPRKGGRNQELVLAGLAWALEKDLQRIVLLSGGTDGEDGPTDAAGGYVDEEVRQQTIQLKLDPQEYLAMHNSYPFLEETGGLLKTGPTHTNVMDLRVGLVAQP</sequence>
<reference evidence="4 5" key="1">
    <citation type="submission" date="2019-02" db="EMBL/GenBank/DDBJ databases">
        <title>Deep-cultivation of Planctomycetes and their phenomic and genomic characterization uncovers novel biology.</title>
        <authorList>
            <person name="Wiegand S."/>
            <person name="Jogler M."/>
            <person name="Boedeker C."/>
            <person name="Pinto D."/>
            <person name="Vollmers J."/>
            <person name="Rivas-Marin E."/>
            <person name="Kohn T."/>
            <person name="Peeters S.H."/>
            <person name="Heuer A."/>
            <person name="Rast P."/>
            <person name="Oberbeckmann S."/>
            <person name="Bunk B."/>
            <person name="Jeske O."/>
            <person name="Meyerdierks A."/>
            <person name="Storesund J.E."/>
            <person name="Kallscheuer N."/>
            <person name="Luecker S."/>
            <person name="Lage O.M."/>
            <person name="Pohl T."/>
            <person name="Merkel B.J."/>
            <person name="Hornburger P."/>
            <person name="Mueller R.-W."/>
            <person name="Bruemmer F."/>
            <person name="Labrenz M."/>
            <person name="Spormann A.M."/>
            <person name="Op den Camp H."/>
            <person name="Overmann J."/>
            <person name="Amann R."/>
            <person name="Jetten M.S.M."/>
            <person name="Mascher T."/>
            <person name="Medema M.H."/>
            <person name="Devos D.P."/>
            <person name="Kaster A.-K."/>
            <person name="Ovreas L."/>
            <person name="Rohde M."/>
            <person name="Galperin M.Y."/>
            <person name="Jogler C."/>
        </authorList>
    </citation>
    <scope>NUCLEOTIDE SEQUENCE [LARGE SCALE GENOMIC DNA]</scope>
    <source>
        <strain evidence="4 5">Pla110</strain>
    </source>
</reference>
<gene>
    <name evidence="4" type="primary">ttuD</name>
    <name evidence="4" type="ORF">Pla110_12860</name>
</gene>
<evidence type="ECO:0000256" key="1">
    <source>
        <dbReference type="SAM" id="MobiDB-lite"/>
    </source>
</evidence>
<organism evidence="4 5">
    <name type="scientific">Polystyrenella longa</name>
    <dbReference type="NCBI Taxonomy" id="2528007"/>
    <lineage>
        <taxon>Bacteria</taxon>
        <taxon>Pseudomonadati</taxon>
        <taxon>Planctomycetota</taxon>
        <taxon>Planctomycetia</taxon>
        <taxon>Planctomycetales</taxon>
        <taxon>Planctomycetaceae</taxon>
        <taxon>Polystyrenella</taxon>
    </lineage>
</organism>
<keyword evidence="4" id="KW-0670">Pyruvate</keyword>
<evidence type="ECO:0000313" key="4">
    <source>
        <dbReference type="EMBL" id="QDU79575.1"/>
    </source>
</evidence>
<feature type="compositionally biased region" description="Basic and acidic residues" evidence="1">
    <location>
        <begin position="348"/>
        <end position="358"/>
    </location>
</feature>
<accession>A0A518CK21</accession>
<feature type="domain" description="MOFRL-associated" evidence="3">
    <location>
        <begin position="11"/>
        <end position="255"/>
    </location>
</feature>
<dbReference type="Pfam" id="PF05161">
    <property type="entry name" value="MOFRL"/>
    <property type="match status" value="1"/>
</dbReference>
<dbReference type="Gene3D" id="3.40.1480.10">
    <property type="entry name" value="MOFRL domain"/>
    <property type="match status" value="1"/>
</dbReference>
<dbReference type="EMBL" id="CP036281">
    <property type="protein sequence ID" value="QDU79575.1"/>
    <property type="molecule type" value="Genomic_DNA"/>
</dbReference>
<dbReference type="Pfam" id="PF13660">
    <property type="entry name" value="DUF4147"/>
    <property type="match status" value="1"/>
</dbReference>
<dbReference type="RefSeq" id="WP_197440539.1">
    <property type="nucleotide sequence ID" value="NZ_CP036281.1"/>
</dbReference>
<dbReference type="PANTHER" id="PTHR12227:SF0">
    <property type="entry name" value="GLYCERATE KINASE"/>
    <property type="match status" value="1"/>
</dbReference>
<protein>
    <submittedName>
        <fullName evidence="4">Hydroxypyruvate reductase</fullName>
        <ecNumber evidence="4">1.1.1.81</ecNumber>
    </submittedName>
</protein>
<evidence type="ECO:0000259" key="3">
    <source>
        <dbReference type="Pfam" id="PF13660"/>
    </source>
</evidence>
<evidence type="ECO:0000259" key="2">
    <source>
        <dbReference type="Pfam" id="PF05161"/>
    </source>
</evidence>
<evidence type="ECO:0000313" key="5">
    <source>
        <dbReference type="Proteomes" id="UP000317178"/>
    </source>
</evidence>
<dbReference type="InterPro" id="IPR039760">
    <property type="entry name" value="MOFRL_protein"/>
</dbReference>
<keyword evidence="5" id="KW-1185">Reference proteome</keyword>
<dbReference type="InterPro" id="IPR038614">
    <property type="entry name" value="GK_N_sf"/>
</dbReference>
<dbReference type="GO" id="GO:0016618">
    <property type="term" value="F:hydroxypyruvate reductase [NAD(P)H] activity"/>
    <property type="evidence" value="ECO:0007669"/>
    <property type="project" value="UniProtKB-EC"/>
</dbReference>
<dbReference type="GO" id="GO:0008887">
    <property type="term" value="F:glycerate kinase activity"/>
    <property type="evidence" value="ECO:0007669"/>
    <property type="project" value="InterPro"/>
</dbReference>
<dbReference type="KEGG" id="plon:Pla110_12860"/>
<feature type="region of interest" description="Disordered" evidence="1">
    <location>
        <begin position="339"/>
        <end position="361"/>
    </location>
</feature>
<dbReference type="Gene3D" id="3.40.50.10180">
    <property type="entry name" value="Glycerate kinase, MOFRL-like N-terminal domain"/>
    <property type="match status" value="1"/>
</dbReference>
<proteinExistence type="predicted"/>
<name>A0A518CK21_9PLAN</name>
<dbReference type="PANTHER" id="PTHR12227">
    <property type="entry name" value="GLYCERATE KINASE"/>
    <property type="match status" value="1"/>
</dbReference>
<keyword evidence="4" id="KW-0560">Oxidoreductase</keyword>
<dbReference type="GO" id="GO:0005737">
    <property type="term" value="C:cytoplasm"/>
    <property type="evidence" value="ECO:0007669"/>
    <property type="project" value="TreeGrafter"/>
</dbReference>
<dbReference type="SUPFAM" id="SSF82544">
    <property type="entry name" value="GckA/TtuD-like"/>
    <property type="match status" value="1"/>
</dbReference>
<dbReference type="EC" id="1.1.1.81" evidence="4"/>
<feature type="domain" description="MOFRL" evidence="2">
    <location>
        <begin position="334"/>
        <end position="448"/>
    </location>
</feature>
<dbReference type="InterPro" id="IPR037035">
    <property type="entry name" value="GK-like_C_sf"/>
</dbReference>
<dbReference type="InterPro" id="IPR025286">
    <property type="entry name" value="MOFRL_assoc_dom"/>
</dbReference>